<dbReference type="Proteomes" id="UP000054226">
    <property type="component" value="Unassembled WGS sequence"/>
</dbReference>
<dbReference type="AlphaFoldDB" id="M2X2B9"/>
<evidence type="ECO:0000313" key="1">
    <source>
        <dbReference type="EMBL" id="EME55126.1"/>
    </source>
</evidence>
<name>M2X2B9_9PSEU</name>
<sequence length="98" mass="10668">MSGSLPGFILLDVSGCAILRNRGRARRGWASNAWWALYAPADFYVHVVLKSVHPAVDDDPSAERVFVASCLFVLASLAAGRPDRRYRCVHGVVPVVST</sequence>
<organism evidence="1 2">
    <name type="scientific">Amycolatopsis decaplanina DSM 44594</name>
    <dbReference type="NCBI Taxonomy" id="1284240"/>
    <lineage>
        <taxon>Bacteria</taxon>
        <taxon>Bacillati</taxon>
        <taxon>Actinomycetota</taxon>
        <taxon>Actinomycetes</taxon>
        <taxon>Pseudonocardiales</taxon>
        <taxon>Pseudonocardiaceae</taxon>
        <taxon>Amycolatopsis</taxon>
    </lineage>
</organism>
<gene>
    <name evidence="1" type="ORF">H074_26497</name>
</gene>
<reference evidence="1 2" key="1">
    <citation type="journal article" date="2013" name="Genome Announc.">
        <title>Draft Genome Sequence of Amycolatopsis decaplanina Strain DSM 44594T.</title>
        <authorList>
            <person name="Kaur N."/>
            <person name="Kumar S."/>
            <person name="Bala M."/>
            <person name="Raghava G.P."/>
            <person name="Mayilraj S."/>
        </authorList>
    </citation>
    <scope>NUCLEOTIDE SEQUENCE [LARGE SCALE GENOMIC DNA]</scope>
    <source>
        <strain evidence="1 2">DSM 44594</strain>
    </source>
</reference>
<evidence type="ECO:0000313" key="2">
    <source>
        <dbReference type="Proteomes" id="UP000054226"/>
    </source>
</evidence>
<comment type="caution">
    <text evidence="1">The sequence shown here is derived from an EMBL/GenBank/DDBJ whole genome shotgun (WGS) entry which is preliminary data.</text>
</comment>
<accession>M2X2B9</accession>
<dbReference type="EMBL" id="AOHO01000068">
    <property type="protein sequence ID" value="EME55126.1"/>
    <property type="molecule type" value="Genomic_DNA"/>
</dbReference>
<keyword evidence="2" id="KW-1185">Reference proteome</keyword>
<proteinExistence type="predicted"/>
<dbReference type="PATRIC" id="fig|1284240.4.peg.5384"/>
<protein>
    <submittedName>
        <fullName evidence="1">Uncharacterized protein</fullName>
    </submittedName>
</protein>